<dbReference type="EMBL" id="JAKLJA010000067">
    <property type="protein sequence ID" value="MCG5078668.1"/>
    <property type="molecule type" value="Genomic_DNA"/>
</dbReference>
<dbReference type="Proteomes" id="UP001139308">
    <property type="component" value="Unassembled WGS sequence"/>
</dbReference>
<comment type="caution">
    <text evidence="1">The sequence shown here is derived from an EMBL/GenBank/DDBJ whole genome shotgun (WGS) entry which is preliminary data.</text>
</comment>
<evidence type="ECO:0000313" key="1">
    <source>
        <dbReference type="EMBL" id="MCG5078668.1"/>
    </source>
</evidence>
<dbReference type="RefSeq" id="WP_238468647.1">
    <property type="nucleotide sequence ID" value="NZ_JAKLJA010000067.1"/>
</dbReference>
<reference evidence="1" key="1">
    <citation type="submission" date="2022-01" db="EMBL/GenBank/DDBJ databases">
        <title>Genome sequence and assembly of Parabukholderia sp. RG36.</title>
        <authorList>
            <person name="Chhetri G."/>
        </authorList>
    </citation>
    <scope>NUCLEOTIDE SEQUENCE</scope>
    <source>
        <strain evidence="1">RG36</strain>
    </source>
</reference>
<evidence type="ECO:0000313" key="2">
    <source>
        <dbReference type="Proteomes" id="UP001139308"/>
    </source>
</evidence>
<keyword evidence="2" id="KW-1185">Reference proteome</keyword>
<accession>A0A9X1UNE9</accession>
<name>A0A9X1UNE9_9BURK</name>
<organism evidence="1 2">
    <name type="scientific">Paraburkholderia tagetis</name>
    <dbReference type="NCBI Taxonomy" id="2913261"/>
    <lineage>
        <taxon>Bacteria</taxon>
        <taxon>Pseudomonadati</taxon>
        <taxon>Pseudomonadota</taxon>
        <taxon>Betaproteobacteria</taxon>
        <taxon>Burkholderiales</taxon>
        <taxon>Burkholderiaceae</taxon>
        <taxon>Paraburkholderia</taxon>
    </lineage>
</organism>
<proteinExistence type="predicted"/>
<dbReference type="AlphaFoldDB" id="A0A9X1UNE9"/>
<sequence>MTRSLAADWRQLKPNASELPEIFRMPRRGPVDILNEACARLAIDDALALQRKRRLATGVRSTATMWLTSVKLALPVGDTTTSGVLCAAPLASQTPAVSRRLQNHGQAQFEQILG</sequence>
<gene>
    <name evidence="1" type="ORF">L5014_35985</name>
</gene>
<protein>
    <submittedName>
        <fullName evidence="1">Uncharacterized protein</fullName>
    </submittedName>
</protein>